<dbReference type="AlphaFoldDB" id="A0A933L3X5"/>
<dbReference type="Proteomes" id="UP000782610">
    <property type="component" value="Unassembled WGS sequence"/>
</dbReference>
<dbReference type="SMART" id="SM00046">
    <property type="entry name" value="DAGKc"/>
    <property type="match status" value="1"/>
</dbReference>
<feature type="domain" description="DAGKc" evidence="1">
    <location>
        <begin position="1"/>
        <end position="129"/>
    </location>
</feature>
<dbReference type="Gene3D" id="2.60.200.40">
    <property type="match status" value="1"/>
</dbReference>
<dbReference type="Pfam" id="PF00781">
    <property type="entry name" value="DAGK_cat"/>
    <property type="match status" value="1"/>
</dbReference>
<dbReference type="SUPFAM" id="SSF111331">
    <property type="entry name" value="NAD kinase/diacylglycerol kinase-like"/>
    <property type="match status" value="1"/>
</dbReference>
<dbReference type="InterPro" id="IPR001206">
    <property type="entry name" value="Diacylglycerol_kinase_cat_dom"/>
</dbReference>
<proteinExistence type="predicted"/>
<accession>A0A933L3X5</accession>
<comment type="caution">
    <text evidence="2">The sequence shown here is derived from an EMBL/GenBank/DDBJ whole genome shotgun (WGS) entry which is preliminary data.</text>
</comment>
<gene>
    <name evidence="2" type="ORF">HY834_12715</name>
</gene>
<keyword evidence="2" id="KW-0808">Transferase</keyword>
<keyword evidence="2" id="KW-0418">Kinase</keyword>
<sequence length="313" mass="33325">MHVVGVFNRDGGTFKTVDMERFAAHAIEVFAAHGHTLDARVVEGRDLIPELNRAVSETEVLLVGGGDGTVSAAAAVAYRQGIPLAVLPAGPMNLFARSLKLPLDLDTALEAVAAGEARNVDIATANGRPFIHQFSVGIHPKLVRLRETLRYKGRIGKMIASTRAAAGVILSPPSFKAEIRTPKGLERRSTAGISISNNPLQEGHIPHAEGLDAGLLGIYVVKPLSPWVLAKLSWAVVRGKWKNMPEVIDKEAKEVSISFPRKTSSAVAVIDGELISLEERVDLKIHPGALKVIVPRSTAPDAAQGAAERLAPA</sequence>
<dbReference type="EMBL" id="JACRAF010000035">
    <property type="protein sequence ID" value="MBI4922602.1"/>
    <property type="molecule type" value="Genomic_DNA"/>
</dbReference>
<reference evidence="2" key="1">
    <citation type="submission" date="2020-07" db="EMBL/GenBank/DDBJ databases">
        <title>Huge and variable diversity of episymbiotic CPR bacteria and DPANN archaea in groundwater ecosystems.</title>
        <authorList>
            <person name="He C.Y."/>
            <person name="Keren R."/>
            <person name="Whittaker M."/>
            <person name="Farag I.F."/>
            <person name="Doudna J."/>
            <person name="Cate J.H.D."/>
            <person name="Banfield J.F."/>
        </authorList>
    </citation>
    <scope>NUCLEOTIDE SEQUENCE</scope>
    <source>
        <strain evidence="2">NC_groundwater_1586_Pr3_B-0.1um_66_15</strain>
    </source>
</reference>
<evidence type="ECO:0000259" key="1">
    <source>
        <dbReference type="PROSITE" id="PS50146"/>
    </source>
</evidence>
<organism evidence="2 3">
    <name type="scientific">Devosia nanyangense</name>
    <dbReference type="NCBI Taxonomy" id="1228055"/>
    <lineage>
        <taxon>Bacteria</taxon>
        <taxon>Pseudomonadati</taxon>
        <taxon>Pseudomonadota</taxon>
        <taxon>Alphaproteobacteria</taxon>
        <taxon>Hyphomicrobiales</taxon>
        <taxon>Devosiaceae</taxon>
        <taxon>Devosia</taxon>
    </lineage>
</organism>
<evidence type="ECO:0000313" key="2">
    <source>
        <dbReference type="EMBL" id="MBI4922602.1"/>
    </source>
</evidence>
<dbReference type="InterPro" id="IPR017438">
    <property type="entry name" value="ATP-NAD_kinase_N"/>
</dbReference>
<dbReference type="GO" id="GO:0016301">
    <property type="term" value="F:kinase activity"/>
    <property type="evidence" value="ECO:0007669"/>
    <property type="project" value="UniProtKB-KW"/>
</dbReference>
<dbReference type="Gene3D" id="3.40.50.10330">
    <property type="entry name" value="Probable inorganic polyphosphate/atp-NAD kinase, domain 1"/>
    <property type="match status" value="1"/>
</dbReference>
<dbReference type="InterPro" id="IPR016064">
    <property type="entry name" value="NAD/diacylglycerol_kinase_sf"/>
</dbReference>
<evidence type="ECO:0000313" key="3">
    <source>
        <dbReference type="Proteomes" id="UP000782610"/>
    </source>
</evidence>
<name>A0A933L3X5_9HYPH</name>
<protein>
    <submittedName>
        <fullName evidence="2">Diacylglycerol kinase family lipid kinase</fullName>
    </submittedName>
</protein>
<dbReference type="PROSITE" id="PS50146">
    <property type="entry name" value="DAGK"/>
    <property type="match status" value="1"/>
</dbReference>